<dbReference type="CDD" id="cd03230">
    <property type="entry name" value="ABC_DR_subfamily_A"/>
    <property type="match status" value="1"/>
</dbReference>
<dbReference type="PANTHER" id="PTHR42939:SF1">
    <property type="entry name" value="ABC TRANSPORTER ATP-BINDING PROTEIN ALBC-RELATED"/>
    <property type="match status" value="1"/>
</dbReference>
<dbReference type="GO" id="GO:0016887">
    <property type="term" value="F:ATP hydrolysis activity"/>
    <property type="evidence" value="ECO:0007669"/>
    <property type="project" value="InterPro"/>
</dbReference>
<dbReference type="OrthoDB" id="9778547at2"/>
<dbReference type="InterPro" id="IPR051782">
    <property type="entry name" value="ABC_Transporter_VariousFunc"/>
</dbReference>
<dbReference type="Proteomes" id="UP000190135">
    <property type="component" value="Unassembled WGS sequence"/>
</dbReference>
<comment type="similarity">
    <text evidence="1">Belongs to the ABC transporter superfamily.</text>
</comment>
<dbReference type="PANTHER" id="PTHR42939">
    <property type="entry name" value="ABC TRANSPORTER ATP-BINDING PROTEIN ALBC-RELATED"/>
    <property type="match status" value="1"/>
</dbReference>
<keyword evidence="4 6" id="KW-0067">ATP-binding</keyword>
<dbReference type="EMBL" id="FUXL01000014">
    <property type="protein sequence ID" value="SKA32032.1"/>
    <property type="molecule type" value="Genomic_DNA"/>
</dbReference>
<dbReference type="InterPro" id="IPR003593">
    <property type="entry name" value="AAA+_ATPase"/>
</dbReference>
<dbReference type="Gene3D" id="3.40.50.300">
    <property type="entry name" value="P-loop containing nucleotide triphosphate hydrolases"/>
    <property type="match status" value="1"/>
</dbReference>
<evidence type="ECO:0000259" key="5">
    <source>
        <dbReference type="PROSITE" id="PS50893"/>
    </source>
</evidence>
<dbReference type="GO" id="GO:0005524">
    <property type="term" value="F:ATP binding"/>
    <property type="evidence" value="ECO:0007669"/>
    <property type="project" value="UniProtKB-KW"/>
</dbReference>
<gene>
    <name evidence="6" type="ORF">SAMN05428963_11490</name>
</gene>
<feature type="domain" description="ABC transporter" evidence="5">
    <location>
        <begin position="7"/>
        <end position="231"/>
    </location>
</feature>
<dbReference type="STRING" id="1365950.SAMN05428963_11490"/>
<name>A0A1T4SV45_9HYPH</name>
<dbReference type="AlphaFoldDB" id="A0A1T4SV45"/>
<proteinExistence type="inferred from homology"/>
<keyword evidence="3" id="KW-0547">Nucleotide-binding</keyword>
<dbReference type="InterPro" id="IPR027417">
    <property type="entry name" value="P-loop_NTPase"/>
</dbReference>
<dbReference type="RefSeq" id="WP_078709710.1">
    <property type="nucleotide sequence ID" value="NZ_FUXL01000014.1"/>
</dbReference>
<evidence type="ECO:0000256" key="3">
    <source>
        <dbReference type="ARBA" id="ARBA00022741"/>
    </source>
</evidence>
<dbReference type="SMART" id="SM00382">
    <property type="entry name" value="AAA"/>
    <property type="match status" value="1"/>
</dbReference>
<dbReference type="SUPFAM" id="SSF52540">
    <property type="entry name" value="P-loop containing nucleoside triphosphate hydrolases"/>
    <property type="match status" value="1"/>
</dbReference>
<evidence type="ECO:0000313" key="7">
    <source>
        <dbReference type="Proteomes" id="UP000190135"/>
    </source>
</evidence>
<dbReference type="InterPro" id="IPR017871">
    <property type="entry name" value="ABC_transporter-like_CS"/>
</dbReference>
<dbReference type="PROSITE" id="PS50893">
    <property type="entry name" value="ABC_TRANSPORTER_2"/>
    <property type="match status" value="1"/>
</dbReference>
<dbReference type="PROSITE" id="PS00211">
    <property type="entry name" value="ABC_TRANSPORTER_1"/>
    <property type="match status" value="1"/>
</dbReference>
<keyword evidence="2" id="KW-0813">Transport</keyword>
<keyword evidence="7" id="KW-1185">Reference proteome</keyword>
<accession>A0A1T4SV45</accession>
<evidence type="ECO:0000313" key="6">
    <source>
        <dbReference type="EMBL" id="SKA32032.1"/>
    </source>
</evidence>
<dbReference type="InterPro" id="IPR003439">
    <property type="entry name" value="ABC_transporter-like_ATP-bd"/>
</dbReference>
<protein>
    <submittedName>
        <fullName evidence="6">Cu-processing system ATP-binding protein</fullName>
    </submittedName>
</protein>
<evidence type="ECO:0000256" key="4">
    <source>
        <dbReference type="ARBA" id="ARBA00022840"/>
    </source>
</evidence>
<sequence>MSDPSLLDVTGLSVAFGSLKALHRVSLAVRPGERFALLGHNGAGKSTLFRTVLGFVSPASGKVEVAGAAPGSDKARRTVSYLPESVAFPKALTGAELLAYFARLKGQTPKSAMPLLETVGIADAANRRVGTYSKGMRQRLGLAQALIGRPELLLLDEPTSGLDPISRGDFYAILDRLAGEGTAVVLSSHSLTEVEARTDRIAILSRGRLVAEGSLAELARAAALPVTVRVKAAAEDAGALHARIGGRRLNGRSVELDCAAGDKMAVLSRIAALGDVVADIDIDTPRLDDVYRHFSGHSAGGEA</sequence>
<dbReference type="Pfam" id="PF00005">
    <property type="entry name" value="ABC_tran"/>
    <property type="match status" value="1"/>
</dbReference>
<evidence type="ECO:0000256" key="1">
    <source>
        <dbReference type="ARBA" id="ARBA00005417"/>
    </source>
</evidence>
<reference evidence="6 7" key="1">
    <citation type="submission" date="2017-02" db="EMBL/GenBank/DDBJ databases">
        <authorList>
            <person name="Peterson S.W."/>
        </authorList>
    </citation>
    <scope>NUCLEOTIDE SEQUENCE [LARGE SCALE GENOMIC DNA]</scope>
    <source>
        <strain evidence="6 7">USBA 369</strain>
    </source>
</reference>
<evidence type="ECO:0000256" key="2">
    <source>
        <dbReference type="ARBA" id="ARBA00022448"/>
    </source>
</evidence>
<organism evidence="6 7">
    <name type="scientific">Consotaella salsifontis</name>
    <dbReference type="NCBI Taxonomy" id="1365950"/>
    <lineage>
        <taxon>Bacteria</taxon>
        <taxon>Pseudomonadati</taxon>
        <taxon>Pseudomonadota</taxon>
        <taxon>Alphaproteobacteria</taxon>
        <taxon>Hyphomicrobiales</taxon>
        <taxon>Aurantimonadaceae</taxon>
        <taxon>Consotaella</taxon>
    </lineage>
</organism>